<dbReference type="KEGG" id="mhey:H2LOC_012665"/>
<dbReference type="Pfam" id="PF20155">
    <property type="entry name" value="TMP_3"/>
    <property type="match status" value="1"/>
</dbReference>
<sequence>MTDAHTISIAVDSSKGIAGLNALRQAISATSRELSAFGGNTAGFSQLAAQLNATSSAFQNLAKSIAALSAASSRLGSLNVNSFSNLQRGATRAGVAIHALGGSFGLTTQAAGLLAAAVGGMSLAKFSADVQSTGNSLLSFKIAIDSVATSSRESTDALKFIRETASTIGTPLDAATESFKTLYSSMRALGRNPDEIMKVFRGFSVALGALHVSAQDQRMAWREISETYSQNIIHTRQAILSLGSHIPAMAANLQQALGVTGSKLHEMFKAGGLPLDTWTKVSKILEKRYSNGLAEATNHSTLNIIALQNALTRLQQTVYENGFDSGFTTFLKTLQGGLNAVGIDDLGKKIGEAFRIGFTAASLFAQKVIELREPIAAVAKGLAGYAVASLGIRLAAGALALLTSPLGAAAAFAALLASQWDMLSSVFSGSDSSFNAAAENIKKLTNGWIDLHKSIKGAVEIWELAKGLFSGKSLDDSKSLAAQAGADFDAGKYGQHKGQDFAQGFLDKASELFSKLGTSFKIPSFDIGSLGKDWDRLYKESAPRDFASGGDYKGNAARYASLADNELSESLK</sequence>
<accession>A0A6B8KFI3</accession>
<feature type="domain" description="Tape measure protein N-terminal" evidence="1">
    <location>
        <begin position="133"/>
        <end position="316"/>
    </location>
</feature>
<dbReference type="RefSeq" id="WP_136496711.1">
    <property type="nucleotide sequence ID" value="NZ_CP046052.1"/>
</dbReference>
<dbReference type="EMBL" id="CP046052">
    <property type="protein sequence ID" value="QGM46477.1"/>
    <property type="molecule type" value="Genomic_DNA"/>
</dbReference>
<dbReference type="Proteomes" id="UP000309061">
    <property type="component" value="Chromosome"/>
</dbReference>
<dbReference type="AlphaFoldDB" id="A0A6B8KFI3"/>
<proteinExistence type="predicted"/>
<dbReference type="InterPro" id="IPR013491">
    <property type="entry name" value="Tape_meas_N"/>
</dbReference>
<evidence type="ECO:0000313" key="3">
    <source>
        <dbReference type="Proteomes" id="UP000309061"/>
    </source>
</evidence>
<keyword evidence="3" id="KW-1185">Reference proteome</keyword>
<gene>
    <name evidence="2" type="ORF">H2LOC_012665</name>
</gene>
<organism evidence="2 3">
    <name type="scientific">Methylocystis heyeri</name>
    <dbReference type="NCBI Taxonomy" id="391905"/>
    <lineage>
        <taxon>Bacteria</taxon>
        <taxon>Pseudomonadati</taxon>
        <taxon>Pseudomonadota</taxon>
        <taxon>Alphaproteobacteria</taxon>
        <taxon>Hyphomicrobiales</taxon>
        <taxon>Methylocystaceae</taxon>
        <taxon>Methylocystis</taxon>
    </lineage>
</organism>
<evidence type="ECO:0000313" key="2">
    <source>
        <dbReference type="EMBL" id="QGM46477.1"/>
    </source>
</evidence>
<evidence type="ECO:0000259" key="1">
    <source>
        <dbReference type="Pfam" id="PF20155"/>
    </source>
</evidence>
<reference evidence="2 3" key="1">
    <citation type="submission" date="2019-11" db="EMBL/GenBank/DDBJ databases">
        <title>The genome sequence of Methylocystis heyeri.</title>
        <authorList>
            <person name="Oshkin I.Y."/>
            <person name="Miroshnikov K."/>
            <person name="Dedysh S.N."/>
        </authorList>
    </citation>
    <scope>NUCLEOTIDE SEQUENCE [LARGE SCALE GENOMIC DNA]</scope>
    <source>
        <strain evidence="2 3">H2</strain>
    </source>
</reference>
<name>A0A6B8KFI3_9HYPH</name>
<dbReference type="OrthoDB" id="9989004at2"/>
<protein>
    <recommendedName>
        <fullName evidence="1">Tape measure protein N-terminal domain-containing protein</fullName>
    </recommendedName>
</protein>